<dbReference type="Proteomes" id="UP000185544">
    <property type="component" value="Chromosome"/>
</dbReference>
<dbReference type="SUPFAM" id="SSF69322">
    <property type="entry name" value="Tricorn protease domain 2"/>
    <property type="match status" value="1"/>
</dbReference>
<dbReference type="AlphaFoldDB" id="A0A1L6MV84"/>
<dbReference type="STRING" id="1882918.BCY86_00960"/>
<accession>A0A1L6MV84</accession>
<dbReference type="RefSeq" id="WP_075276055.1">
    <property type="nucleotide sequence ID" value="NZ_CP016908.1"/>
</dbReference>
<organism evidence="2 3">
    <name type="scientific">Pajaroellobacter abortibovis</name>
    <dbReference type="NCBI Taxonomy" id="1882918"/>
    <lineage>
        <taxon>Bacteria</taxon>
        <taxon>Pseudomonadati</taxon>
        <taxon>Myxococcota</taxon>
        <taxon>Polyangia</taxon>
        <taxon>Polyangiales</taxon>
        <taxon>Polyangiaceae</taxon>
    </lineage>
</organism>
<gene>
    <name evidence="2" type="ORF">BCY86_00960</name>
</gene>
<dbReference type="KEGG" id="pabo:BCY86_00960"/>
<sequence length="543" mass="58660">MSLFWLGCYGGGGGVDPPSGLYFPVSMEVSRGGNALYVLNSDFDLRYNGSTLESLNLAQIRLDAARAIANPLDPLLPRLWKMETSGGGNPCPHHPPLSKPGRPGEPQLPGDTCIPRVNASRYEKDTVVLGALGSEVQLKRGETGGDQLFVLTRGDMALTWVNVSNDQSLADVDPIQAESYPSFFFRCDQDAKKRCSGTHRITSGRGGERLVADLTMPAEPFSMAQSVDGSMIVVVHQSEPKASLFITSADGKAPTIQFVLEGLPLGGVGIAALSDGFFPEKGCSPSFLLTSRSAALVTLVRAYRPASAAAKSGYFLVKRGQTPLVANAGWMDSRGIAVDPTLRISCKLRVAPVDLKINPPRTQAQVDEEQATCLRLPERVFLINRSPPSLLIGEVGDRTADARGNRVPEQLRIASSIPLPAGPSRVYLAPIVDTDGRYSLRVFIICFDASLVIMYDPDRRAIADIIQVESGPHAMAFDPFSWEDVARRAVVPKDARWSSFELQRYQFGYVASFRKSSVQVLDLMAAHPTTFGRPVLTLGAAAP</sequence>
<keyword evidence="3" id="KW-1185">Reference proteome</keyword>
<dbReference type="EMBL" id="CP016908">
    <property type="protein sequence ID" value="APR99406.1"/>
    <property type="molecule type" value="Genomic_DNA"/>
</dbReference>
<evidence type="ECO:0000256" key="1">
    <source>
        <dbReference type="SAM" id="MobiDB-lite"/>
    </source>
</evidence>
<evidence type="ECO:0000313" key="2">
    <source>
        <dbReference type="EMBL" id="APR99406.1"/>
    </source>
</evidence>
<protein>
    <submittedName>
        <fullName evidence="2">Uncharacterized protein</fullName>
    </submittedName>
</protein>
<name>A0A1L6MV84_9BACT</name>
<evidence type="ECO:0000313" key="3">
    <source>
        <dbReference type="Proteomes" id="UP000185544"/>
    </source>
</evidence>
<feature type="region of interest" description="Disordered" evidence="1">
    <location>
        <begin position="86"/>
        <end position="112"/>
    </location>
</feature>
<dbReference type="OrthoDB" id="5489681at2"/>
<proteinExistence type="predicted"/>
<reference evidence="2 3" key="1">
    <citation type="submission" date="2016-08" db="EMBL/GenBank/DDBJ databases">
        <title>Identification and validation of antigenic proteins from Pajaroellobacter abortibovis using de-novo genome sequence assembly and reverse vaccinology.</title>
        <authorList>
            <person name="Welly B.T."/>
            <person name="Miller M.R."/>
            <person name="Stott J.L."/>
            <person name="Blanchard M.T."/>
            <person name="Islas-Trejo A.D."/>
            <person name="O'Rourke S.M."/>
            <person name="Young A.E."/>
            <person name="Medrano J.F."/>
            <person name="Van Eenennaam A.L."/>
        </authorList>
    </citation>
    <scope>NUCLEOTIDE SEQUENCE [LARGE SCALE GENOMIC DNA]</scope>
    <source>
        <strain evidence="2 3">BTF92-0548A/99-0131</strain>
    </source>
</reference>